<protein>
    <submittedName>
        <fullName evidence="1">Uncharacterized protein</fullName>
    </submittedName>
</protein>
<proteinExistence type="predicted"/>
<keyword evidence="2" id="KW-1185">Reference proteome</keyword>
<comment type="caution">
    <text evidence="1">The sequence shown here is derived from an EMBL/GenBank/DDBJ whole genome shotgun (WGS) entry which is preliminary data.</text>
</comment>
<dbReference type="EMBL" id="CM046390">
    <property type="protein sequence ID" value="KAI8564798.1"/>
    <property type="molecule type" value="Genomic_DNA"/>
</dbReference>
<sequence length="53" mass="6593">MITIENEYIDKLKYSNLTEYFIFKKYKEKLFSLSQIVVTIKQYNRNFILIFIF</sequence>
<reference evidence="1" key="1">
    <citation type="submission" date="2022-02" db="EMBL/GenBank/DDBJ databases">
        <title>Plant Genome Project.</title>
        <authorList>
            <person name="Zhang R.-G."/>
        </authorList>
    </citation>
    <scope>NUCLEOTIDE SEQUENCE</scope>
    <source>
        <strain evidence="1">AT1</strain>
    </source>
</reference>
<name>A0ACC0PGG4_RHOML</name>
<evidence type="ECO:0000313" key="1">
    <source>
        <dbReference type="EMBL" id="KAI8564798.1"/>
    </source>
</evidence>
<evidence type="ECO:0000313" key="2">
    <source>
        <dbReference type="Proteomes" id="UP001062846"/>
    </source>
</evidence>
<organism evidence="1 2">
    <name type="scientific">Rhododendron molle</name>
    <name type="common">Chinese azalea</name>
    <name type="synonym">Azalea mollis</name>
    <dbReference type="NCBI Taxonomy" id="49168"/>
    <lineage>
        <taxon>Eukaryota</taxon>
        <taxon>Viridiplantae</taxon>
        <taxon>Streptophyta</taxon>
        <taxon>Embryophyta</taxon>
        <taxon>Tracheophyta</taxon>
        <taxon>Spermatophyta</taxon>
        <taxon>Magnoliopsida</taxon>
        <taxon>eudicotyledons</taxon>
        <taxon>Gunneridae</taxon>
        <taxon>Pentapetalae</taxon>
        <taxon>asterids</taxon>
        <taxon>Ericales</taxon>
        <taxon>Ericaceae</taxon>
        <taxon>Ericoideae</taxon>
        <taxon>Rhodoreae</taxon>
        <taxon>Rhododendron</taxon>
    </lineage>
</organism>
<gene>
    <name evidence="1" type="ORF">RHMOL_Rhmol03G0210300</name>
</gene>
<dbReference type="Proteomes" id="UP001062846">
    <property type="component" value="Chromosome 3"/>
</dbReference>
<accession>A0ACC0PGG4</accession>